<evidence type="ECO:0000313" key="2">
    <source>
        <dbReference type="EMBL" id="GEO19161.1"/>
    </source>
</evidence>
<name>A0A512C4N7_9HYPH</name>
<protein>
    <submittedName>
        <fullName evidence="2">Uncharacterized protein</fullName>
    </submittedName>
</protein>
<accession>A0A512C4N7</accession>
<dbReference type="Proteomes" id="UP000321085">
    <property type="component" value="Unassembled WGS sequence"/>
</dbReference>
<dbReference type="EMBL" id="BJYU01000340">
    <property type="protein sequence ID" value="GEO19161.1"/>
    <property type="molecule type" value="Genomic_DNA"/>
</dbReference>
<keyword evidence="3" id="KW-1185">Reference proteome</keyword>
<sequence length="296" mass="33741">MHLLIGVSPAWIKAAGSLHDTENRRNNELLDAAVAWAESWAGARSVIGARLDLDEAGGGVVDVFVVPVFEQKHKSGSTKLTVSVNKALTRLQATHETDYSYEALQTSWHAWAQENLDPDLQRGEPAYKTNRVHLRPAEYKRLRDHLRAEEALRAEQEEIEQRKAAQAEWERRNEEIAADLEHKAAMMMQAQKDVFKAAVAVLSDPKVRAIHLAVREQDQSSFDAPRVEAQRSEFMKARPLWPVMRQLLEVVQDKHRAVDRFIDDLRVLRDDVDNHIRKRIEQAADEAEAFSTFDCP</sequence>
<proteinExistence type="predicted"/>
<dbReference type="RefSeq" id="WP_147023379.1">
    <property type="nucleotide sequence ID" value="NZ_BJYU01000340.1"/>
</dbReference>
<feature type="coiled-coil region" evidence="1">
    <location>
        <begin position="139"/>
        <end position="172"/>
    </location>
</feature>
<keyword evidence="1" id="KW-0175">Coiled coil</keyword>
<gene>
    <name evidence="2" type="ORF">MAE02_68570</name>
</gene>
<dbReference type="Gene3D" id="3.30.930.30">
    <property type="match status" value="1"/>
</dbReference>
<comment type="caution">
    <text evidence="2">The sequence shown here is derived from an EMBL/GenBank/DDBJ whole genome shotgun (WGS) entry which is preliminary data.</text>
</comment>
<evidence type="ECO:0000256" key="1">
    <source>
        <dbReference type="SAM" id="Coils"/>
    </source>
</evidence>
<organism evidence="2 3">
    <name type="scientific">Microvirga aerophila</name>
    <dbReference type="NCBI Taxonomy" id="670291"/>
    <lineage>
        <taxon>Bacteria</taxon>
        <taxon>Pseudomonadati</taxon>
        <taxon>Pseudomonadota</taxon>
        <taxon>Alphaproteobacteria</taxon>
        <taxon>Hyphomicrobiales</taxon>
        <taxon>Methylobacteriaceae</taxon>
        <taxon>Microvirga</taxon>
    </lineage>
</organism>
<dbReference type="AlphaFoldDB" id="A0A512C4N7"/>
<reference evidence="2 3" key="1">
    <citation type="submission" date="2019-07" db="EMBL/GenBank/DDBJ databases">
        <title>Whole genome shotgun sequence of Microvirga aerophila NBRC 106136.</title>
        <authorList>
            <person name="Hosoyama A."/>
            <person name="Uohara A."/>
            <person name="Ohji S."/>
            <person name="Ichikawa N."/>
        </authorList>
    </citation>
    <scope>NUCLEOTIDE SEQUENCE [LARGE SCALE GENOMIC DNA]</scope>
    <source>
        <strain evidence="2 3">NBRC 106136</strain>
    </source>
</reference>
<evidence type="ECO:0000313" key="3">
    <source>
        <dbReference type="Proteomes" id="UP000321085"/>
    </source>
</evidence>